<dbReference type="GO" id="GO:0047617">
    <property type="term" value="F:fatty acyl-CoA hydrolase activity"/>
    <property type="evidence" value="ECO:0007669"/>
    <property type="project" value="TreeGrafter"/>
</dbReference>
<dbReference type="CDD" id="cd00586">
    <property type="entry name" value="4HBT"/>
    <property type="match status" value="1"/>
</dbReference>
<dbReference type="PANTHER" id="PTHR31793">
    <property type="entry name" value="4-HYDROXYBENZOYL-COA THIOESTERASE FAMILY MEMBER"/>
    <property type="match status" value="1"/>
</dbReference>
<dbReference type="NCBIfam" id="TIGR00051">
    <property type="entry name" value="YbgC/FadM family acyl-CoA thioesterase"/>
    <property type="match status" value="1"/>
</dbReference>
<organism evidence="3 4">
    <name type="scientific">Sediminicurvatus halobius</name>
    <dbReference type="NCBI Taxonomy" id="2182432"/>
    <lineage>
        <taxon>Bacteria</taxon>
        <taxon>Pseudomonadati</taxon>
        <taxon>Pseudomonadota</taxon>
        <taxon>Gammaproteobacteria</taxon>
        <taxon>Chromatiales</taxon>
        <taxon>Ectothiorhodospiraceae</taxon>
        <taxon>Sediminicurvatus</taxon>
    </lineage>
</organism>
<proteinExistence type="inferred from homology"/>
<name>A0A2U2MWC8_9GAMM</name>
<comment type="caution">
    <text evidence="3">The sequence shown here is derived from an EMBL/GenBank/DDBJ whole genome shotgun (WGS) entry which is preliminary data.</text>
</comment>
<dbReference type="PIRSF" id="PIRSF003230">
    <property type="entry name" value="YbgC"/>
    <property type="match status" value="1"/>
</dbReference>
<dbReference type="SUPFAM" id="SSF54637">
    <property type="entry name" value="Thioesterase/thiol ester dehydrase-isomerase"/>
    <property type="match status" value="1"/>
</dbReference>
<dbReference type="FunFam" id="3.10.129.10:FF:000004">
    <property type="entry name" value="Tol-pal system-associated acyl-CoA thioesterase"/>
    <property type="match status" value="1"/>
</dbReference>
<dbReference type="OrthoDB" id="9808429at2"/>
<keyword evidence="2" id="KW-0378">Hydrolase</keyword>
<evidence type="ECO:0000256" key="2">
    <source>
        <dbReference type="ARBA" id="ARBA00022801"/>
    </source>
</evidence>
<dbReference type="InterPro" id="IPR050563">
    <property type="entry name" value="4-hydroxybenzoyl-CoA_TE"/>
</dbReference>
<keyword evidence="4" id="KW-1185">Reference proteome</keyword>
<reference evidence="3 4" key="1">
    <citation type="submission" date="2018-05" db="EMBL/GenBank/DDBJ databases">
        <title>Spiribacter halobius sp. nov., a moderately halophilic bacterium isolated from marine solar saltern.</title>
        <authorList>
            <person name="Zheng W.-S."/>
            <person name="Lu D.-C."/>
            <person name="Du Z.-J."/>
        </authorList>
    </citation>
    <scope>NUCLEOTIDE SEQUENCE [LARGE SCALE GENOMIC DNA]</scope>
    <source>
        <strain evidence="3 4">E85</strain>
    </source>
</reference>
<dbReference type="NCBIfam" id="TIGR02799">
    <property type="entry name" value="thio_ybgC"/>
    <property type="match status" value="1"/>
</dbReference>
<dbReference type="Gene3D" id="3.10.129.10">
    <property type="entry name" value="Hotdog Thioesterase"/>
    <property type="match status" value="1"/>
</dbReference>
<dbReference type="InterPro" id="IPR014166">
    <property type="entry name" value="Tol-Pal_acyl-CoA_thioesterase"/>
</dbReference>
<dbReference type="Pfam" id="PF13279">
    <property type="entry name" value="4HBT_2"/>
    <property type="match status" value="1"/>
</dbReference>
<gene>
    <name evidence="3" type="primary">ybgC</name>
    <name evidence="3" type="ORF">DEM34_17925</name>
</gene>
<dbReference type="AlphaFoldDB" id="A0A2U2MWC8"/>
<evidence type="ECO:0000313" key="4">
    <source>
        <dbReference type="Proteomes" id="UP000245474"/>
    </source>
</evidence>
<accession>A0A2U2MWC8</accession>
<dbReference type="Proteomes" id="UP000245474">
    <property type="component" value="Unassembled WGS sequence"/>
</dbReference>
<sequence length="129" mass="14725">MRVYYEDTDAGGVAYHTSYLRWFERGRTEWLRALGFGQAELTERTGRLFVVRSLSVDYLAPARLDDRLQVLTRAARRGRARLCFHQETHALAPAEATLCRGRVEVVCMDTTGRPRPLPPEICTRLDDVG</sequence>
<dbReference type="EMBL" id="QFFI01000047">
    <property type="protein sequence ID" value="PWG61160.1"/>
    <property type="molecule type" value="Genomic_DNA"/>
</dbReference>
<dbReference type="PANTHER" id="PTHR31793:SF37">
    <property type="entry name" value="ACYL-COA THIOESTER HYDROLASE YBGC"/>
    <property type="match status" value="1"/>
</dbReference>
<protein>
    <submittedName>
        <fullName evidence="3">Tol-pal system-associated acyl-CoA thioesterase</fullName>
    </submittedName>
</protein>
<evidence type="ECO:0000313" key="3">
    <source>
        <dbReference type="EMBL" id="PWG61160.1"/>
    </source>
</evidence>
<dbReference type="InterPro" id="IPR029069">
    <property type="entry name" value="HotDog_dom_sf"/>
</dbReference>
<dbReference type="InterPro" id="IPR006684">
    <property type="entry name" value="YbgC/YbaW"/>
</dbReference>
<evidence type="ECO:0000256" key="1">
    <source>
        <dbReference type="ARBA" id="ARBA00005953"/>
    </source>
</evidence>
<comment type="similarity">
    <text evidence="1">Belongs to the 4-hydroxybenzoyl-CoA thioesterase family.</text>
</comment>